<dbReference type="NCBIfam" id="TIGR01641">
    <property type="entry name" value="phageSPP1_gp7"/>
    <property type="match status" value="1"/>
</dbReference>
<dbReference type="EMBL" id="FN298497">
    <property type="protein sequence ID" value="CAX66702.1"/>
    <property type="molecule type" value="Genomic_DNA"/>
</dbReference>
<proteinExistence type="predicted"/>
<dbReference type="KEGG" id="ljf:FI9785_829"/>
<organism evidence="1 2">
    <name type="scientific">Lactobacillus johnsonii (strain FI9785)</name>
    <dbReference type="NCBI Taxonomy" id="633699"/>
    <lineage>
        <taxon>Bacteria</taxon>
        <taxon>Bacillati</taxon>
        <taxon>Bacillota</taxon>
        <taxon>Bacilli</taxon>
        <taxon>Lactobacillales</taxon>
        <taxon>Lactobacillaceae</taxon>
        <taxon>Lactobacillus</taxon>
    </lineage>
</organism>
<dbReference type="InterPro" id="IPR006528">
    <property type="entry name" value="Phage_head_morphogenesis_dom"/>
</dbReference>
<name>D0R3N9_LACJF</name>
<keyword evidence="2" id="KW-1185">Reference proteome</keyword>
<dbReference type="AlphaFoldDB" id="D0R3N9"/>
<dbReference type="HOGENOM" id="CLU_017434_3_0_9"/>
<evidence type="ECO:0000313" key="2">
    <source>
        <dbReference type="Proteomes" id="UP000002627"/>
    </source>
</evidence>
<protein>
    <recommendedName>
        <fullName evidence="3">Phage head morphogenesis protein</fullName>
    </recommendedName>
</protein>
<sequence>MKKRINTYWKKRAENERKWQLKQLQKDARFNKTLDRSYQIAVDNINKQIEHELTRIGGIRNLVTADQMAEYERLAQQVVNRASIMRASGKKIKYSDFPTEVNERLKVYNATMRINQLELLKSEIGTQLLDLGIDVETKITDKVYKDYLDEMKRQTGILKSTTSNNIWASPAVIDNATANVAVGVFSKNIWANIDNLKAQLDGLVATAMIRGDNPREMIKYLKPLVKSTVTNSAYAAERIARTESARAQNEAQILSLKQNDYKYCKWYTEPGACKYCKEIALESSGGNLPEGIYKVDDCPDIPVHPNCRCSIGAYWLDEENKNVESGAIKKEAQHIDEFNPLLPNEPTAKKLYLEFVQRDKDTNINRIAQAGNLKFEDAERIYNHVFIQKHLTKGPNGKLKKAYFTPNYSMAQSFQRIFNGQELKYRDRIMLKHELYERKLMERNPKLTYTEAHDLTNQIYNYEKLTKRGE</sequence>
<reference evidence="1 2" key="1">
    <citation type="journal article" date="2009" name="J. Bacteriol.">
        <title>Complete genome sequence of Lactobacillus johnsonii FI9785, a competitive exclusion agent against pathogens in poultry.</title>
        <authorList>
            <person name="Wegmann U."/>
            <person name="Overweg K."/>
            <person name="Horn N."/>
            <person name="Goesmann A."/>
            <person name="Narbad A."/>
            <person name="Gasson M.J."/>
            <person name="Shearman C."/>
        </authorList>
    </citation>
    <scope>NUCLEOTIDE SEQUENCE [LARGE SCALE GENOMIC DNA]</scope>
    <source>
        <strain evidence="1 2">FI9785</strain>
    </source>
</reference>
<dbReference type="Proteomes" id="UP000002627">
    <property type="component" value="Chromosome"/>
</dbReference>
<accession>D0R3N9</accession>
<dbReference type="RefSeq" id="WP_012846011.1">
    <property type="nucleotide sequence ID" value="NC_013504.1"/>
</dbReference>
<evidence type="ECO:0008006" key="3">
    <source>
        <dbReference type="Google" id="ProtNLM"/>
    </source>
</evidence>
<evidence type="ECO:0000313" key="1">
    <source>
        <dbReference type="EMBL" id="CAX66702.1"/>
    </source>
</evidence>
<gene>
    <name evidence="1" type="primary">ps127</name>
    <name evidence="1" type="ordered locus">FI9785_829</name>
</gene>